<dbReference type="Proteomes" id="UP000092021">
    <property type="component" value="Unassembled WGS sequence"/>
</dbReference>
<evidence type="ECO:0000256" key="1">
    <source>
        <dbReference type="ARBA" id="ARBA00022741"/>
    </source>
</evidence>
<reference evidence="6 7" key="1">
    <citation type="submission" date="2016-04" db="EMBL/GenBank/DDBJ databases">
        <title>Identification of putative biosynthetic pathways for the production of bioactive secondary metabolites by the marine actinomycete Kocuria kristinae RUTW2-3.</title>
        <authorList>
            <person name="Waterworth S.C."/>
            <person name="Walmsley T.A."/>
            <person name="Matongo T."/>
            <person name="Davies-Coleman M.T."/>
            <person name="Dorrington R.A."/>
        </authorList>
    </citation>
    <scope>NUCLEOTIDE SEQUENCE [LARGE SCALE GENOMIC DNA]</scope>
    <source>
        <strain evidence="6 7">RUTW4-5</strain>
    </source>
</reference>
<evidence type="ECO:0000256" key="3">
    <source>
        <dbReference type="ARBA" id="ARBA00022806"/>
    </source>
</evidence>
<dbReference type="EMBL" id="LWGZ01000279">
    <property type="protein sequence ID" value="OAX65261.1"/>
    <property type="molecule type" value="Genomic_DNA"/>
</dbReference>
<organism evidence="6 7">
    <name type="scientific">Rothia kristinae</name>
    <dbReference type="NCBI Taxonomy" id="37923"/>
    <lineage>
        <taxon>Bacteria</taxon>
        <taxon>Bacillati</taxon>
        <taxon>Actinomycetota</taxon>
        <taxon>Actinomycetes</taxon>
        <taxon>Micrococcales</taxon>
        <taxon>Micrococcaceae</taxon>
        <taxon>Rothia</taxon>
    </lineage>
</organism>
<dbReference type="PANTHER" id="PTHR43788:SF8">
    <property type="entry name" value="DNA-BINDING PROTEIN SMUBP-2"/>
    <property type="match status" value="1"/>
</dbReference>
<evidence type="ECO:0000259" key="5">
    <source>
        <dbReference type="Pfam" id="PF13087"/>
    </source>
</evidence>
<dbReference type="InterPro" id="IPR027417">
    <property type="entry name" value="P-loop_NTPase"/>
</dbReference>
<dbReference type="GO" id="GO:0016787">
    <property type="term" value="F:hydrolase activity"/>
    <property type="evidence" value="ECO:0007669"/>
    <property type="project" value="UniProtKB-KW"/>
</dbReference>
<evidence type="ECO:0000256" key="2">
    <source>
        <dbReference type="ARBA" id="ARBA00022801"/>
    </source>
</evidence>
<dbReference type="AlphaFoldDB" id="A0A657IVX1"/>
<dbReference type="Pfam" id="PF13087">
    <property type="entry name" value="AAA_12"/>
    <property type="match status" value="1"/>
</dbReference>
<dbReference type="Gene3D" id="3.40.50.300">
    <property type="entry name" value="P-loop containing nucleotide triphosphate hydrolases"/>
    <property type="match status" value="1"/>
</dbReference>
<keyword evidence="2" id="KW-0378">Hydrolase</keyword>
<keyword evidence="3" id="KW-0347">Helicase</keyword>
<accession>A0A657IVX1</accession>
<dbReference type="InterPro" id="IPR047187">
    <property type="entry name" value="SF1_C_Upf1"/>
</dbReference>
<dbReference type="GO" id="GO:0005524">
    <property type="term" value="F:ATP binding"/>
    <property type="evidence" value="ECO:0007669"/>
    <property type="project" value="UniProtKB-KW"/>
</dbReference>
<keyword evidence="1" id="KW-0547">Nucleotide-binding</keyword>
<name>A0A657IVX1_9MICC</name>
<dbReference type="InterPro" id="IPR050534">
    <property type="entry name" value="Coronavir_polyprotein_1ab"/>
</dbReference>
<sequence>MQVARTLVGRPWTPGTGRAPRPLEASDLLVVAAYNAQVEAIRHALGAAGLTGEDDGVRVGTVDKFQGQEAAVAIVSMAASSAAEVPRGMDFLLSPNRLNVAVSRGQWAAVLISSPALTDYWPASRRVWRCSAGSRGCAVGPCPGGSPPDLRWTVGTRIGRETEVRRMSRDDAAAAEDAARPPVIRPSFRARTPFLLHFDDQTVALGDAHLLQQIEANLLVADRAPRTTFWDQAYLSGEEGALFAPDPDPEHINSVGITGGAEEFWAAMDAAVFQQTEWPREETATVWFPEYPAWLRETTSWTYDPICADGSGGSRGLGAHAQHPR</sequence>
<keyword evidence="4" id="KW-0067">ATP-binding</keyword>
<dbReference type="InterPro" id="IPR041679">
    <property type="entry name" value="DNA2/NAM7-like_C"/>
</dbReference>
<comment type="caution">
    <text evidence="6">The sequence shown here is derived from an EMBL/GenBank/DDBJ whole genome shotgun (WGS) entry which is preliminary data.</text>
</comment>
<dbReference type="SUPFAM" id="SSF52540">
    <property type="entry name" value="P-loop containing nucleoside triphosphate hydrolases"/>
    <property type="match status" value="1"/>
</dbReference>
<gene>
    <name evidence="6" type="ORF">A5N15_03080</name>
</gene>
<dbReference type="GO" id="GO:0043139">
    <property type="term" value="F:5'-3' DNA helicase activity"/>
    <property type="evidence" value="ECO:0007669"/>
    <property type="project" value="TreeGrafter"/>
</dbReference>
<evidence type="ECO:0000313" key="6">
    <source>
        <dbReference type="EMBL" id="OAX65261.1"/>
    </source>
</evidence>
<feature type="domain" description="DNA2/NAM7 helicase-like C-terminal" evidence="5">
    <location>
        <begin position="25"/>
        <end position="113"/>
    </location>
</feature>
<dbReference type="PANTHER" id="PTHR43788">
    <property type="entry name" value="DNA2/NAM7 HELICASE FAMILY MEMBER"/>
    <property type="match status" value="1"/>
</dbReference>
<protein>
    <recommendedName>
        <fullName evidence="5">DNA2/NAM7 helicase-like C-terminal domain-containing protein</fullName>
    </recommendedName>
</protein>
<proteinExistence type="predicted"/>
<evidence type="ECO:0000313" key="7">
    <source>
        <dbReference type="Proteomes" id="UP000092021"/>
    </source>
</evidence>
<dbReference type="CDD" id="cd18808">
    <property type="entry name" value="SF1_C_Upf1"/>
    <property type="match status" value="1"/>
</dbReference>
<evidence type="ECO:0000256" key="4">
    <source>
        <dbReference type="ARBA" id="ARBA00022840"/>
    </source>
</evidence>